<sequence length="713" mass="80169">MCTESCTLVLHIEEPMSNNRSWESQHSWQDTENSSSDENSTSSGFGGFEFPLLPSIPSGSIDIGTVAPVFGVAGFDDNGADYLEYDKAGRPFMELVQTSCGSAYFTGIIGGGLYGATQGLRKAPSPKFKIRLNSVMNQAALRGSKAGNALGCLALIYKGFEQLADTIELERFVKYDQVTPILASAATGLFYKSTAGPKAMVLAGGMGAGAMTLLQFGRYFISIKSTVHFGREIETENENLTFVCMLTFCMQELRTLQMELHHTIANIDITSASLSRRQLPNSDIINSFHKDTLKSEMLKEIAKLARTRRKIEFDHLRVLQQSERQPHINKLPLQIPPKPRSNHHSRVEKAIDSLRQRKEQIRNEIQELMESDAKRVHAPKTHFRPVIEPKEAIQPPQQFSFQGIFTCDRSQSRLPMEASVCESVKPCLCLCSMQKTHSIDSFGACSSKTMQEVYQIQLRFAQTIQNLERSVDARGRLLQQSLHSYASDSDSSYIHSHRPKNEPNINEVPSRSQSIATTTPSTEQAFSEEKMIQPTQESVDDTKLERPGESLEKQVRFDDQENEPVASFLEEENEYSTPKIARNIIFDNVEEDEEGVSDASNLNFMRESVSSDIASNDESFLSEFERLRSEIRAEPKKHSEAFASMEAVTADLEVLKQKRIDICMQIQEETTQLALLACDFSSTKKSRLRGRERLMRLRDQFSQVENRLNAIGC</sequence>
<keyword evidence="3" id="KW-1133">Transmembrane helix</keyword>
<dbReference type="Pfam" id="PF02466">
    <property type="entry name" value="Tim17"/>
    <property type="match status" value="1"/>
</dbReference>
<reference evidence="7" key="1">
    <citation type="journal article" date="2011" name="PLoS Biol.">
        <title>Gene gain and loss during evolution of obligate parasitism in the white rust pathogen of Arabidopsis thaliana.</title>
        <authorList>
            <person name="Kemen E."/>
            <person name="Gardiner A."/>
            <person name="Schultz-Larsen T."/>
            <person name="Kemen A.C."/>
            <person name="Balmuth A.L."/>
            <person name="Robert-Seilaniantz A."/>
            <person name="Bailey K."/>
            <person name="Holub E."/>
            <person name="Studholme D.J."/>
            <person name="Maclean D."/>
            <person name="Jones J.D."/>
        </authorList>
    </citation>
    <scope>NUCLEOTIDE SEQUENCE</scope>
</reference>
<evidence type="ECO:0000313" key="7">
    <source>
        <dbReference type="EMBL" id="CCA22599.1"/>
    </source>
</evidence>
<feature type="region of interest" description="Disordered" evidence="6">
    <location>
        <begin position="20"/>
        <end position="43"/>
    </location>
</feature>
<keyword evidence="4" id="KW-0472">Membrane</keyword>
<accession>F0WMR4</accession>
<feature type="coiled-coil region" evidence="5">
    <location>
        <begin position="344"/>
        <end position="371"/>
    </location>
</feature>
<dbReference type="HOGENOM" id="CLU_364296_0_0_1"/>
<reference evidence="7" key="2">
    <citation type="submission" date="2011-02" db="EMBL/GenBank/DDBJ databases">
        <authorList>
            <person name="MacLean D."/>
        </authorList>
    </citation>
    <scope>NUCLEOTIDE SEQUENCE</scope>
</reference>
<comment type="subcellular location">
    <subcellularLocation>
        <location evidence="1">Membrane</location>
        <topology evidence="1">Multi-pass membrane protein</topology>
    </subcellularLocation>
</comment>
<keyword evidence="2" id="KW-0812">Transmembrane</keyword>
<dbReference type="InterPro" id="IPR045238">
    <property type="entry name" value="Tim23-like"/>
</dbReference>
<keyword evidence="5" id="KW-0175">Coiled coil</keyword>
<dbReference type="AlphaFoldDB" id="F0WMR4"/>
<organism evidence="7">
    <name type="scientific">Albugo laibachii Nc14</name>
    <dbReference type="NCBI Taxonomy" id="890382"/>
    <lineage>
        <taxon>Eukaryota</taxon>
        <taxon>Sar</taxon>
        <taxon>Stramenopiles</taxon>
        <taxon>Oomycota</taxon>
        <taxon>Peronosporomycetes</taxon>
        <taxon>Albuginales</taxon>
        <taxon>Albuginaceae</taxon>
        <taxon>Albugo</taxon>
    </lineage>
</organism>
<dbReference type="GO" id="GO:0005744">
    <property type="term" value="C:TIM23 mitochondrial import inner membrane translocase complex"/>
    <property type="evidence" value="ECO:0007669"/>
    <property type="project" value="TreeGrafter"/>
</dbReference>
<dbReference type="PANTHER" id="PTHR15371">
    <property type="entry name" value="TIM23"/>
    <property type="match status" value="1"/>
</dbReference>
<evidence type="ECO:0000256" key="6">
    <source>
        <dbReference type="SAM" id="MobiDB-lite"/>
    </source>
</evidence>
<feature type="region of interest" description="Disordered" evidence="6">
    <location>
        <begin position="488"/>
        <end position="546"/>
    </location>
</feature>
<feature type="compositionally biased region" description="Polar residues" evidence="6">
    <location>
        <begin position="503"/>
        <end position="525"/>
    </location>
</feature>
<name>F0WMR4_9STRA</name>
<dbReference type="PANTHER" id="PTHR15371:SF0">
    <property type="entry name" value="SD19278P"/>
    <property type="match status" value="1"/>
</dbReference>
<dbReference type="GO" id="GO:0030150">
    <property type="term" value="P:protein import into mitochondrial matrix"/>
    <property type="evidence" value="ECO:0007669"/>
    <property type="project" value="TreeGrafter"/>
</dbReference>
<dbReference type="EMBL" id="FR824205">
    <property type="protein sequence ID" value="CCA22599.1"/>
    <property type="molecule type" value="Genomic_DNA"/>
</dbReference>
<gene>
    <name evidence="7" type="primary">AlNc14C160G7750</name>
    <name evidence="7" type="ORF">ALNC14_087420</name>
</gene>
<evidence type="ECO:0000256" key="5">
    <source>
        <dbReference type="SAM" id="Coils"/>
    </source>
</evidence>
<evidence type="ECO:0000256" key="3">
    <source>
        <dbReference type="ARBA" id="ARBA00022989"/>
    </source>
</evidence>
<dbReference type="GO" id="GO:0008320">
    <property type="term" value="F:protein transmembrane transporter activity"/>
    <property type="evidence" value="ECO:0007669"/>
    <property type="project" value="TreeGrafter"/>
</dbReference>
<evidence type="ECO:0000256" key="4">
    <source>
        <dbReference type="ARBA" id="ARBA00023136"/>
    </source>
</evidence>
<protein>
    <submittedName>
        <fullName evidence="7">Mitochondrial Protein Translocase (MPT) Family puta</fullName>
    </submittedName>
</protein>
<feature type="compositionally biased region" description="Low complexity" evidence="6">
    <location>
        <begin position="30"/>
        <end position="43"/>
    </location>
</feature>
<evidence type="ECO:0000256" key="2">
    <source>
        <dbReference type="ARBA" id="ARBA00022692"/>
    </source>
</evidence>
<evidence type="ECO:0000256" key="1">
    <source>
        <dbReference type="ARBA" id="ARBA00004141"/>
    </source>
</evidence>
<proteinExistence type="predicted"/>